<name>A0AAW1G760_ZOAVI</name>
<gene>
    <name evidence="1" type="ORF">VZT92_000952</name>
</gene>
<dbReference type="PANTHER" id="PTHR33198">
    <property type="entry name" value="ANK_REP_REGION DOMAIN-CONTAINING PROTEIN-RELATED"/>
    <property type="match status" value="1"/>
</dbReference>
<dbReference type="AlphaFoldDB" id="A0AAW1G760"/>
<dbReference type="EMBL" id="JBCEZU010000001">
    <property type="protein sequence ID" value="KAK9543155.1"/>
    <property type="molecule type" value="Genomic_DNA"/>
</dbReference>
<accession>A0AAW1G760</accession>
<evidence type="ECO:0000313" key="2">
    <source>
        <dbReference type="Proteomes" id="UP001488805"/>
    </source>
</evidence>
<organism evidence="1 2">
    <name type="scientific">Zoarces viviparus</name>
    <name type="common">Viviparous eelpout</name>
    <name type="synonym">Blennius viviparus</name>
    <dbReference type="NCBI Taxonomy" id="48416"/>
    <lineage>
        <taxon>Eukaryota</taxon>
        <taxon>Metazoa</taxon>
        <taxon>Chordata</taxon>
        <taxon>Craniata</taxon>
        <taxon>Vertebrata</taxon>
        <taxon>Euteleostomi</taxon>
        <taxon>Actinopterygii</taxon>
        <taxon>Neopterygii</taxon>
        <taxon>Teleostei</taxon>
        <taxon>Neoteleostei</taxon>
        <taxon>Acanthomorphata</taxon>
        <taxon>Eupercaria</taxon>
        <taxon>Perciformes</taxon>
        <taxon>Cottioidei</taxon>
        <taxon>Zoarcales</taxon>
        <taxon>Zoarcidae</taxon>
        <taxon>Zoarcinae</taxon>
        <taxon>Zoarces</taxon>
    </lineage>
</organism>
<comment type="caution">
    <text evidence="1">The sequence shown here is derived from an EMBL/GenBank/DDBJ whole genome shotgun (WGS) entry which is preliminary data.</text>
</comment>
<reference evidence="1 2" key="1">
    <citation type="journal article" date="2024" name="Genome Biol. Evol.">
        <title>Chromosome-level genome assembly of the viviparous eelpout Zoarces viviparus.</title>
        <authorList>
            <person name="Fuhrmann N."/>
            <person name="Brasseur M.V."/>
            <person name="Bakowski C.E."/>
            <person name="Podsiadlowski L."/>
            <person name="Prost S."/>
            <person name="Krehenwinkel H."/>
            <person name="Mayer C."/>
        </authorList>
    </citation>
    <scope>NUCLEOTIDE SEQUENCE [LARGE SCALE GENOMIC DNA]</scope>
    <source>
        <strain evidence="1">NO-MEL_2022_Ind0_liver</strain>
    </source>
</reference>
<proteinExistence type="predicted"/>
<sequence>MSDTDEEQSGEGANVSRMASARGATFSIQLPEPFDFSKPHEWTKWIRRFERFRQASNLTASSEENQVNTLIYCMGDEADDVIRGLKLSDADQRHYANVRDGFQSFFVVKKNIVYERARFNMRKQEAHETVDAFVTALYALAEHCNYGMLHDELIRDRIVVGLADTRLSERMQMEKDLDLEKAINMARQSEEIKNQQNTLRSDASGVKQMDICSVD</sequence>
<dbReference type="PANTHER" id="PTHR33198:SF20">
    <property type="entry name" value="RETROTRANSPOSON GAG DOMAIN-CONTAINING PROTEIN"/>
    <property type="match status" value="1"/>
</dbReference>
<evidence type="ECO:0000313" key="1">
    <source>
        <dbReference type="EMBL" id="KAK9543155.1"/>
    </source>
</evidence>
<keyword evidence="2" id="KW-1185">Reference proteome</keyword>
<protein>
    <submittedName>
        <fullName evidence="1">Uncharacterized protein</fullName>
    </submittedName>
</protein>
<dbReference type="Proteomes" id="UP001488805">
    <property type="component" value="Unassembled WGS sequence"/>
</dbReference>